<proteinExistence type="inferred from homology"/>
<keyword evidence="4" id="KW-0472">Membrane</keyword>
<dbReference type="PANTHER" id="PTHR37313">
    <property type="entry name" value="UPF0749 PROTEIN RV1825"/>
    <property type="match status" value="1"/>
</dbReference>
<gene>
    <name evidence="5" type="ordered locus">BBPR_0994</name>
</gene>
<dbReference type="EMBL" id="CP001840">
    <property type="protein sequence ID" value="ADP36064.1"/>
    <property type="molecule type" value="Genomic_DNA"/>
</dbReference>
<keyword evidence="4" id="KW-0812">Transmembrane</keyword>
<dbReference type="KEGG" id="bbp:BBPR_0994"/>
<evidence type="ECO:0000256" key="3">
    <source>
        <dbReference type="SAM" id="MobiDB-lite"/>
    </source>
</evidence>
<evidence type="ECO:0000256" key="4">
    <source>
        <dbReference type="SAM" id="Phobius"/>
    </source>
</evidence>
<dbReference type="OrthoDB" id="3218134at2"/>
<evidence type="ECO:0000256" key="2">
    <source>
        <dbReference type="SAM" id="Coils"/>
    </source>
</evidence>
<accession>A0A0H3ECQ5</accession>
<reference evidence="5 6" key="1">
    <citation type="journal article" date="2010" name="Proc. Natl. Acad. Sci. U.S.A.">
        <title>Genome analysis of Bifidobacterium bifidum PRL2010 reveals metabolic pathways for host-derived glycan foraging.</title>
        <authorList>
            <person name="Turroni F."/>
            <person name="Bottacini F."/>
            <person name="Foroni E."/>
            <person name="Mulder I."/>
            <person name="Kim J.H."/>
            <person name="Zomer A."/>
            <person name="Sanchez B."/>
            <person name="Bidossi A."/>
            <person name="Ferrarini A."/>
            <person name="Giubellini V."/>
            <person name="Delledonne M."/>
            <person name="Henrissat B."/>
            <person name="Coutinho P."/>
            <person name="Oggioni M."/>
            <person name="Fitzgerald G.F."/>
            <person name="Mills D."/>
            <person name="Margolles A."/>
            <person name="Kelly D."/>
            <person name="van Sinderen D."/>
            <person name="Ventura M."/>
        </authorList>
    </citation>
    <scope>NUCLEOTIDE SEQUENCE [LARGE SCALE GENOMIC DNA]</scope>
    <source>
        <strain evidence="5 6">PRL2010</strain>
    </source>
</reference>
<protein>
    <recommendedName>
        <fullName evidence="7">DUF881 domain-containing protein</fullName>
    </recommendedName>
</protein>
<evidence type="ECO:0000313" key="6">
    <source>
        <dbReference type="Proteomes" id="UP000002312"/>
    </source>
</evidence>
<dbReference type="PATRIC" id="fig|702459.3.peg.1026"/>
<evidence type="ECO:0000313" key="5">
    <source>
        <dbReference type="EMBL" id="ADP36064.1"/>
    </source>
</evidence>
<evidence type="ECO:0000256" key="1">
    <source>
        <dbReference type="ARBA" id="ARBA00009108"/>
    </source>
</evidence>
<feature type="region of interest" description="Disordered" evidence="3">
    <location>
        <begin position="26"/>
        <end position="53"/>
    </location>
</feature>
<keyword evidence="4" id="KW-1133">Transmembrane helix</keyword>
<dbReference type="Proteomes" id="UP000002312">
    <property type="component" value="Chromosome"/>
</dbReference>
<dbReference type="AlphaFoldDB" id="A0A0H3ECQ5"/>
<organism evidence="5 6">
    <name type="scientific">Bifidobacterium bifidum (strain PRL2010)</name>
    <dbReference type="NCBI Taxonomy" id="702459"/>
    <lineage>
        <taxon>Bacteria</taxon>
        <taxon>Bacillati</taxon>
        <taxon>Actinomycetota</taxon>
        <taxon>Actinomycetes</taxon>
        <taxon>Bifidobacteriales</taxon>
        <taxon>Bifidobacteriaceae</taxon>
        <taxon>Bifidobacterium</taxon>
    </lineage>
</organism>
<dbReference type="eggNOG" id="COG3879">
    <property type="taxonomic scope" value="Bacteria"/>
</dbReference>
<dbReference type="GO" id="GO:0005886">
    <property type="term" value="C:plasma membrane"/>
    <property type="evidence" value="ECO:0007669"/>
    <property type="project" value="TreeGrafter"/>
</dbReference>
<dbReference type="PANTHER" id="PTHR37313:SF1">
    <property type="entry name" value="UPF0749 PROTEIN RV1823"/>
    <property type="match status" value="1"/>
</dbReference>
<comment type="similarity">
    <text evidence="1">Belongs to the UPF0749 family.</text>
</comment>
<keyword evidence="2" id="KW-0175">Coiled coil</keyword>
<dbReference type="Gene3D" id="3.30.70.1880">
    <property type="entry name" value="Protein of unknown function DUF881"/>
    <property type="match status" value="1"/>
</dbReference>
<feature type="transmembrane region" description="Helical" evidence="4">
    <location>
        <begin position="90"/>
        <end position="111"/>
    </location>
</feature>
<sequence>MDADPIKPLSFPVPAENAPVKRRAVFSDSVAQSQSRHVRPAEGGQTMPARRRRLHDDSLKLIDDLTNRPMDPLFSDSRLDQRPRSRLSTWATKFLVFAMCIAVGFYGSLFIERLHSDPRKVVRQSLASELRETRGQADTLMNEVNDLRNQVTERSKKLGGTGENSTLVNDEMVNGLVAVEGPGISLTLADPIAAGSDGASTPRESSGMQIRVVTDADLRLLVRLLWQAGAEGIAINGNRLGVQTSVRKAGSNILVGVTAVTSPYTIQAIGDRDTLASAVSKSTQRSLYDSFAQAGIYPQVNKESSITLEAAPSGELSYAKRSE</sequence>
<feature type="coiled-coil region" evidence="2">
    <location>
        <begin position="123"/>
        <end position="157"/>
    </location>
</feature>
<dbReference type="InterPro" id="IPR010273">
    <property type="entry name" value="DUF881"/>
</dbReference>
<dbReference type="RefSeq" id="WP_013389927.1">
    <property type="nucleotide sequence ID" value="NC_014638.1"/>
</dbReference>
<dbReference type="HOGENOM" id="CLU_040273_1_1_11"/>
<dbReference type="Pfam" id="PF05949">
    <property type="entry name" value="DUF881"/>
    <property type="match status" value="1"/>
</dbReference>
<evidence type="ECO:0008006" key="7">
    <source>
        <dbReference type="Google" id="ProtNLM"/>
    </source>
</evidence>
<name>A0A0H3ECQ5_BIFBP</name>